<sequence>MKKLTSTLPNMVMSLGIITIAAAALLAWTHSVTEAPIAAAAKQKQIDAIKSVAPKFNNDPLSQAWTYTPDGSDSPFTVFPAYEDGTLTGAAVEGYTLNGFSGEIRVMYGFAADGTITGYEVLSHAETPGLGAKMNEWFRSDIGNRSVIGRNPANTEMRVTKDAGGTIDAITAATISSRAFLDALRESYKAFVAYNGHKTTNTLADNE</sequence>
<evidence type="ECO:0000313" key="1">
    <source>
        <dbReference type="EMBL" id="THG45317.1"/>
    </source>
</evidence>
<reference evidence="1" key="1">
    <citation type="submission" date="2019-04" db="EMBL/GenBank/DDBJ databases">
        <title>Microbes associate with the intestines of laboratory mice.</title>
        <authorList>
            <person name="Navarre W."/>
            <person name="Wong E."/>
            <person name="Huang K.C."/>
            <person name="Tropini C."/>
            <person name="Ng K."/>
            <person name="Yu B."/>
        </authorList>
    </citation>
    <scope>NUCLEOTIDE SEQUENCE</scope>
    <source>
        <strain evidence="1">NM86_A22</strain>
    </source>
</reference>
<proteinExistence type="predicted"/>
<name>A0AC61S461_9BACT</name>
<dbReference type="EMBL" id="SSTG01000135">
    <property type="protein sequence ID" value="THG45317.1"/>
    <property type="molecule type" value="Genomic_DNA"/>
</dbReference>
<accession>A0AC61S461</accession>
<keyword evidence="2" id="KW-1185">Reference proteome</keyword>
<gene>
    <name evidence="1" type="ORF">E5990_09065</name>
</gene>
<organism evidence="1 2">
    <name type="scientific">Muribaculum caecicola</name>
    <dbReference type="NCBI Taxonomy" id="3038144"/>
    <lineage>
        <taxon>Bacteria</taxon>
        <taxon>Pseudomonadati</taxon>
        <taxon>Bacteroidota</taxon>
        <taxon>Bacteroidia</taxon>
        <taxon>Bacteroidales</taxon>
        <taxon>Muribaculaceae</taxon>
        <taxon>Muribaculum</taxon>
    </lineage>
</organism>
<protein>
    <submittedName>
        <fullName evidence="1">RnfABCDGE type electron transport complex subunit G</fullName>
    </submittedName>
</protein>
<dbReference type="Proteomes" id="UP000305401">
    <property type="component" value="Unassembled WGS sequence"/>
</dbReference>
<evidence type="ECO:0000313" key="2">
    <source>
        <dbReference type="Proteomes" id="UP000305401"/>
    </source>
</evidence>
<comment type="caution">
    <text evidence="1">The sequence shown here is derived from an EMBL/GenBank/DDBJ whole genome shotgun (WGS) entry which is preliminary data.</text>
</comment>